<dbReference type="InterPro" id="IPR038492">
    <property type="entry name" value="GBBH-like_N_sf"/>
</dbReference>
<evidence type="ECO:0000313" key="4">
    <source>
        <dbReference type="EMBL" id="MDR6409381.1"/>
    </source>
</evidence>
<name>A0ABU1LRK0_9BURK</name>
<dbReference type="Gene3D" id="3.30.2020.30">
    <property type="match status" value="1"/>
</dbReference>
<evidence type="ECO:0000313" key="5">
    <source>
        <dbReference type="Proteomes" id="UP001264340"/>
    </source>
</evidence>
<feature type="domain" description="Gamma-butyrobetaine hydroxylase-like N-terminal" evidence="3">
    <location>
        <begin position="10"/>
        <end position="44"/>
    </location>
</feature>
<sequence>MAQSGAAPRSEPRIAIVEIQPMGYGVRIVFSDGHAQGIYPWEYLAGIAHAPVGP</sequence>
<gene>
    <name evidence="4" type="ORF">J2804_002785</name>
</gene>
<evidence type="ECO:0000256" key="2">
    <source>
        <dbReference type="ARBA" id="ARBA00023004"/>
    </source>
</evidence>
<dbReference type="Pfam" id="PF06155">
    <property type="entry name" value="GBBH-like_N"/>
    <property type="match status" value="1"/>
</dbReference>
<keyword evidence="1" id="KW-0479">Metal-binding</keyword>
<evidence type="ECO:0000256" key="1">
    <source>
        <dbReference type="ARBA" id="ARBA00022723"/>
    </source>
</evidence>
<keyword evidence="2" id="KW-0408">Iron</keyword>
<organism evidence="4 5">
    <name type="scientific">Paraburkholderia terricola</name>
    <dbReference type="NCBI Taxonomy" id="169427"/>
    <lineage>
        <taxon>Bacteria</taxon>
        <taxon>Pseudomonadati</taxon>
        <taxon>Pseudomonadota</taxon>
        <taxon>Betaproteobacteria</taxon>
        <taxon>Burkholderiales</taxon>
        <taxon>Burkholderiaceae</taxon>
        <taxon>Paraburkholderia</taxon>
    </lineage>
</organism>
<evidence type="ECO:0000259" key="3">
    <source>
        <dbReference type="Pfam" id="PF06155"/>
    </source>
</evidence>
<protein>
    <submittedName>
        <fullName evidence="4">DUF971 family protein</fullName>
    </submittedName>
</protein>
<dbReference type="EMBL" id="JAVDRP010000004">
    <property type="protein sequence ID" value="MDR6409381.1"/>
    <property type="molecule type" value="Genomic_DNA"/>
</dbReference>
<dbReference type="InterPro" id="IPR010376">
    <property type="entry name" value="GBBH-like_N"/>
</dbReference>
<reference evidence="4 5" key="1">
    <citation type="submission" date="2023-07" db="EMBL/GenBank/DDBJ databases">
        <title>Sorghum-associated microbial communities from plants grown in Nebraska, USA.</title>
        <authorList>
            <person name="Schachtman D."/>
        </authorList>
    </citation>
    <scope>NUCLEOTIDE SEQUENCE [LARGE SCALE GENOMIC DNA]</scope>
    <source>
        <strain evidence="4 5">DS1316</strain>
    </source>
</reference>
<keyword evidence="5" id="KW-1185">Reference proteome</keyword>
<comment type="caution">
    <text evidence="4">The sequence shown here is derived from an EMBL/GenBank/DDBJ whole genome shotgun (WGS) entry which is preliminary data.</text>
</comment>
<dbReference type="Proteomes" id="UP001264340">
    <property type="component" value="Unassembled WGS sequence"/>
</dbReference>
<proteinExistence type="predicted"/>
<dbReference type="PANTHER" id="PTHR35303">
    <property type="entry name" value="OS02G0197800 PROTEIN"/>
    <property type="match status" value="1"/>
</dbReference>
<accession>A0ABU1LRK0</accession>